<dbReference type="PROSITE" id="PS51257">
    <property type="entry name" value="PROKAR_LIPOPROTEIN"/>
    <property type="match status" value="1"/>
</dbReference>
<dbReference type="OrthoDB" id="10061535at2759"/>
<gene>
    <name evidence="2" type="ORF">JRQ81_008655</name>
</gene>
<organism evidence="2 3">
    <name type="scientific">Phrynocephalus forsythii</name>
    <dbReference type="NCBI Taxonomy" id="171643"/>
    <lineage>
        <taxon>Eukaryota</taxon>
        <taxon>Metazoa</taxon>
        <taxon>Chordata</taxon>
        <taxon>Craniata</taxon>
        <taxon>Vertebrata</taxon>
        <taxon>Euteleostomi</taxon>
        <taxon>Lepidosauria</taxon>
        <taxon>Squamata</taxon>
        <taxon>Bifurcata</taxon>
        <taxon>Unidentata</taxon>
        <taxon>Episquamata</taxon>
        <taxon>Toxicofera</taxon>
        <taxon>Iguania</taxon>
        <taxon>Acrodonta</taxon>
        <taxon>Agamidae</taxon>
        <taxon>Agaminae</taxon>
        <taxon>Phrynocephalus</taxon>
    </lineage>
</organism>
<accession>A0A9Q0XB08</accession>
<evidence type="ECO:0000256" key="1">
    <source>
        <dbReference type="SAM" id="MobiDB-lite"/>
    </source>
</evidence>
<reference evidence="2" key="1">
    <citation type="journal article" date="2023" name="DNA Res.">
        <title>Chromosome-level genome assembly of Phrynocephalus forsythii using third-generation DNA sequencing and Hi-C analysis.</title>
        <authorList>
            <person name="Qi Y."/>
            <person name="Zhao W."/>
            <person name="Zhao Y."/>
            <person name="Niu C."/>
            <person name="Cao S."/>
            <person name="Zhang Y."/>
        </authorList>
    </citation>
    <scope>NUCLEOTIDE SEQUENCE</scope>
    <source>
        <tissue evidence="2">Muscle</tissue>
    </source>
</reference>
<evidence type="ECO:0000313" key="3">
    <source>
        <dbReference type="Proteomes" id="UP001142489"/>
    </source>
</evidence>
<keyword evidence="3" id="KW-1185">Reference proteome</keyword>
<proteinExistence type="predicted"/>
<dbReference type="Proteomes" id="UP001142489">
    <property type="component" value="Unassembled WGS sequence"/>
</dbReference>
<comment type="caution">
    <text evidence="2">The sequence shown here is derived from an EMBL/GenBank/DDBJ whole genome shotgun (WGS) entry which is preliminary data.</text>
</comment>
<name>A0A9Q0XB08_9SAUR</name>
<dbReference type="EMBL" id="JAPFRF010000018">
    <property type="protein sequence ID" value="KAJ7308142.1"/>
    <property type="molecule type" value="Genomic_DNA"/>
</dbReference>
<evidence type="ECO:0000313" key="2">
    <source>
        <dbReference type="EMBL" id="KAJ7308142.1"/>
    </source>
</evidence>
<feature type="region of interest" description="Disordered" evidence="1">
    <location>
        <begin position="1"/>
        <end position="20"/>
    </location>
</feature>
<sequence length="108" mass="11456">MGRLPAPAGSMPGRWKESHTMAPAISSCPLFRKRGKVWGGGGEAPLHQNTSAPSSLMTSAWRFCFPSDPPPPTTNLASLPREGEAKGPTLLFMDPALALAHQDTLPAH</sequence>
<dbReference type="AlphaFoldDB" id="A0A9Q0XB08"/>
<protein>
    <submittedName>
        <fullName evidence="2">Uncharacterized protein</fullName>
    </submittedName>
</protein>